<dbReference type="Pfam" id="PF18701">
    <property type="entry name" value="DUF5641"/>
    <property type="match status" value="1"/>
</dbReference>
<evidence type="ECO:0000256" key="1">
    <source>
        <dbReference type="PROSITE-ProRule" id="PRU00047"/>
    </source>
</evidence>
<keyword evidence="5" id="KW-1185">Reference proteome</keyword>
<dbReference type="EMBL" id="MUJZ01067386">
    <property type="protein sequence ID" value="OTF70082.1"/>
    <property type="molecule type" value="Genomic_DNA"/>
</dbReference>
<feature type="domain" description="Integrase catalytic" evidence="3">
    <location>
        <begin position="1007"/>
        <end position="1172"/>
    </location>
</feature>
<dbReference type="SMART" id="SM00343">
    <property type="entry name" value="ZnF_C2HC"/>
    <property type="match status" value="1"/>
</dbReference>
<dbReference type="GO" id="GO:0003676">
    <property type="term" value="F:nucleic acid binding"/>
    <property type="evidence" value="ECO:0007669"/>
    <property type="project" value="InterPro"/>
</dbReference>
<dbReference type="SUPFAM" id="SSF53098">
    <property type="entry name" value="Ribonuclease H-like"/>
    <property type="match status" value="1"/>
</dbReference>
<dbReference type="InterPro" id="IPR040676">
    <property type="entry name" value="DUF5641"/>
</dbReference>
<protein>
    <submittedName>
        <fullName evidence="4">Uncharacterized protein</fullName>
    </submittedName>
</protein>
<dbReference type="PROSITE" id="PS50158">
    <property type="entry name" value="ZF_CCHC"/>
    <property type="match status" value="1"/>
</dbReference>
<dbReference type="GO" id="GO:0071897">
    <property type="term" value="P:DNA biosynthetic process"/>
    <property type="evidence" value="ECO:0007669"/>
    <property type="project" value="UniProtKB-ARBA"/>
</dbReference>
<dbReference type="InterPro" id="IPR012337">
    <property type="entry name" value="RNaseH-like_sf"/>
</dbReference>
<dbReference type="Pfam" id="PF05380">
    <property type="entry name" value="Peptidase_A17"/>
    <property type="match status" value="1"/>
</dbReference>
<comment type="caution">
    <text evidence="4">The sequence shown here is derived from an EMBL/GenBank/DDBJ whole genome shotgun (WGS) entry which is preliminary data.</text>
</comment>
<sequence length="1302" mass="149443">IQGRLNKITEIQDLLPNQHRYLLNRTIRSEAGTDEALKRLDEFYAAEHQIVPALKNKIKALPLLSQRATAKDWTTWLEVVVIIRDTLSAANLEHEDYNLTTYILYKVDDVYQQQIDGDHKIKLAQLEGFLERGATRKMAINGRLDDNPLMTTERQRTIIKRHPNSVLVTANQRACFFQDGDHATDHCSLPSSAKRQFLFTNRLCFSCGESGHNSRVCTKELRCDKCRRRHATQLCYQDVGTNVTAATVTAQSTTSTDVPTRNATPMIQPNLLIPTGRSLHKTLVTEIDGIRIRVVFDDGAGASFISDRVASALNLTKSSTEPIWMDTLSKSGPTTTGHQVVYIEMPTWRGTNERLEFRINDKLEQLHFQCIAVDIQNDLHKQGIEFQDEQRSVDMLVGLDNINRLQLSDEKRINDEVIAKRTTIGWVIFGVQHRTNVLVGCDHTSSVESALDLDIEHEDKEAMDKFLDSYCNSDALEYGNQRYAAKLPFISNTIVKSNFESAKRQIRGMVKHMTTERRLGYQELIDDLITNEIVEQVEMNPDEGYHMPHFVVVRNDKNTTKMRMVFNASNGEQPLNKAIFKGVLGIEWDQEDQMHVTIPSFNHEEDITKRALLKYHASIYDPFGFVLATTLKLKLLIHESWTLGYNWDDPLSTNLQKKARKIIGEIQRLESFKFPRRIFDRTMDSYDLMVFVDASQHAIGIACYLSDGQSLRLIYGKSKLIKPRKIVSAELMAISLGANIAKTLSDLIDARRVVLFSDSMDNVRRLEDDINKYPYPVAVHLFNIKSKVLDIRHVSGDVNPADAFTRGVAVEELMKLHRINLNEIITDQLVVVGAGVVNNNAPIKYDLSKIDLDKEQNYDQWIELMQQQDDDWKRRIDENMNELIILIKINQQEYMNDNFDKHVPVFYDDQGMARCMTRLENADLSYDEKYPIALPTCGFTYALMEHAHEIDEHGSVNYSLANFRMKYFTPRARQQFMKIKNRCVKCRQLRTKPLQVFFGDPPSERLNRSHPFEHIGVDVFELKTSPKIAGVIFTCCVTRAVHFEVLERSTAEGVCDAFLVFAALRRTPTTIYSDNGTNLKRLGLMMNEAFIALKQKFQWKFNTPAAPFRGGFYESLIKSMKKGFYSIVWQKEIQPQMVRLILYRIQAMMNARPLVHDDSTIVTPNHLMYGTNIGGALAPPRRGVNPSSLLKYWRTTQRLVDGAWRTYRDVYLKGLRNYHRNSREYQRVKVGDDVLVVDDHLPVTLWETGKIIEEIPDRNGVVRTYKVNVRGRTLARPAQRLAPLEGVSKRGEECDEQLLTRD</sequence>
<feature type="domain" description="CCHC-type" evidence="2">
    <location>
        <begin position="204"/>
        <end position="219"/>
    </location>
</feature>
<dbReference type="GO" id="GO:0008270">
    <property type="term" value="F:zinc ion binding"/>
    <property type="evidence" value="ECO:0007669"/>
    <property type="project" value="UniProtKB-KW"/>
</dbReference>
<dbReference type="InterPro" id="IPR001878">
    <property type="entry name" value="Znf_CCHC"/>
</dbReference>
<dbReference type="Proteomes" id="UP000194236">
    <property type="component" value="Unassembled WGS sequence"/>
</dbReference>
<dbReference type="Gene3D" id="2.40.70.10">
    <property type="entry name" value="Acid Proteases"/>
    <property type="match status" value="1"/>
</dbReference>
<accession>A0A1Y3ANQ1</accession>
<keyword evidence="1" id="KW-0479">Metal-binding</keyword>
<name>A0A1Y3ANQ1_EURMA</name>
<evidence type="ECO:0000313" key="5">
    <source>
        <dbReference type="Proteomes" id="UP000194236"/>
    </source>
</evidence>
<dbReference type="Gene3D" id="3.30.420.10">
    <property type="entry name" value="Ribonuclease H-like superfamily/Ribonuclease H"/>
    <property type="match status" value="1"/>
</dbReference>
<feature type="non-terminal residue" evidence="4">
    <location>
        <position position="1302"/>
    </location>
</feature>
<dbReference type="InterPro" id="IPR043502">
    <property type="entry name" value="DNA/RNA_pol_sf"/>
</dbReference>
<dbReference type="SUPFAM" id="SSF56672">
    <property type="entry name" value="DNA/RNA polymerases"/>
    <property type="match status" value="1"/>
</dbReference>
<evidence type="ECO:0000259" key="3">
    <source>
        <dbReference type="PROSITE" id="PS50994"/>
    </source>
</evidence>
<dbReference type="PROSITE" id="PS50994">
    <property type="entry name" value="INTEGRASE"/>
    <property type="match status" value="1"/>
</dbReference>
<dbReference type="PANTHER" id="PTHR47331">
    <property type="entry name" value="PHD-TYPE DOMAIN-CONTAINING PROTEIN"/>
    <property type="match status" value="1"/>
</dbReference>
<dbReference type="InterPro" id="IPR036397">
    <property type="entry name" value="RNaseH_sf"/>
</dbReference>
<dbReference type="GO" id="GO:0015074">
    <property type="term" value="P:DNA integration"/>
    <property type="evidence" value="ECO:0007669"/>
    <property type="project" value="InterPro"/>
</dbReference>
<keyword evidence="1" id="KW-0863">Zinc-finger</keyword>
<keyword evidence="1" id="KW-0862">Zinc</keyword>
<dbReference type="InterPro" id="IPR001584">
    <property type="entry name" value="Integrase_cat-core"/>
</dbReference>
<dbReference type="GO" id="GO:0042575">
    <property type="term" value="C:DNA polymerase complex"/>
    <property type="evidence" value="ECO:0007669"/>
    <property type="project" value="UniProtKB-ARBA"/>
</dbReference>
<evidence type="ECO:0000259" key="2">
    <source>
        <dbReference type="PROSITE" id="PS50158"/>
    </source>
</evidence>
<dbReference type="InterPro" id="IPR008042">
    <property type="entry name" value="Retrotrans_Pao"/>
</dbReference>
<organism evidence="4 5">
    <name type="scientific">Euroglyphus maynei</name>
    <name type="common">Mayne's house dust mite</name>
    <dbReference type="NCBI Taxonomy" id="6958"/>
    <lineage>
        <taxon>Eukaryota</taxon>
        <taxon>Metazoa</taxon>
        <taxon>Ecdysozoa</taxon>
        <taxon>Arthropoda</taxon>
        <taxon>Chelicerata</taxon>
        <taxon>Arachnida</taxon>
        <taxon>Acari</taxon>
        <taxon>Acariformes</taxon>
        <taxon>Sarcoptiformes</taxon>
        <taxon>Astigmata</taxon>
        <taxon>Psoroptidia</taxon>
        <taxon>Analgoidea</taxon>
        <taxon>Pyroglyphidae</taxon>
        <taxon>Pyroglyphinae</taxon>
        <taxon>Euroglyphus</taxon>
    </lineage>
</organism>
<evidence type="ECO:0000313" key="4">
    <source>
        <dbReference type="EMBL" id="OTF70082.1"/>
    </source>
</evidence>
<gene>
    <name evidence="4" type="ORF">BLA29_000907</name>
</gene>
<dbReference type="InterPro" id="IPR021109">
    <property type="entry name" value="Peptidase_aspartic_dom_sf"/>
</dbReference>
<dbReference type="OrthoDB" id="6506099at2759"/>
<feature type="non-terminal residue" evidence="4">
    <location>
        <position position="1"/>
    </location>
</feature>
<reference evidence="4 5" key="1">
    <citation type="submission" date="2017-03" db="EMBL/GenBank/DDBJ databases">
        <title>Genome Survey of Euroglyphus maynei.</title>
        <authorList>
            <person name="Arlian L.G."/>
            <person name="Morgan M.S."/>
            <person name="Rider S.D."/>
        </authorList>
    </citation>
    <scope>NUCLEOTIDE SEQUENCE [LARGE SCALE GENOMIC DNA]</scope>
    <source>
        <strain evidence="4">Arlian Lab</strain>
        <tissue evidence="4">Whole body</tissue>
    </source>
</reference>
<proteinExistence type="predicted"/>